<dbReference type="Pfam" id="PF07797">
    <property type="entry name" value="DUF1639"/>
    <property type="match status" value="1"/>
</dbReference>
<name>A0ABC8J520_ERUVS</name>
<evidence type="ECO:0000313" key="2">
    <source>
        <dbReference type="Proteomes" id="UP001642260"/>
    </source>
</evidence>
<dbReference type="EMBL" id="CAKOAT010074821">
    <property type="protein sequence ID" value="CAH8312248.1"/>
    <property type="molecule type" value="Genomic_DNA"/>
</dbReference>
<accession>A0ABC8J520</accession>
<dbReference type="Proteomes" id="UP001642260">
    <property type="component" value="Unassembled WGS sequence"/>
</dbReference>
<comment type="caution">
    <text evidence="1">The sequence shown here is derived from an EMBL/GenBank/DDBJ whole genome shotgun (WGS) entry which is preliminary data.</text>
</comment>
<sequence length="62" mass="7425">MTMMGQRPPRRPKKRLRAVQKQINLLHPAFYFSEVTEDIYEVPEAVETRKEFKEGVLYEKVD</sequence>
<dbReference type="InterPro" id="IPR012438">
    <property type="entry name" value="DUF1639"/>
</dbReference>
<reference evidence="1 2" key="1">
    <citation type="submission" date="2022-03" db="EMBL/GenBank/DDBJ databases">
        <authorList>
            <person name="Macdonald S."/>
            <person name="Ahmed S."/>
            <person name="Newling K."/>
        </authorList>
    </citation>
    <scope>NUCLEOTIDE SEQUENCE [LARGE SCALE GENOMIC DNA]</scope>
</reference>
<gene>
    <name evidence="1" type="ORF">ERUC_LOCUS6158</name>
</gene>
<proteinExistence type="predicted"/>
<dbReference type="PANTHER" id="PTHR33130:SF31">
    <property type="entry name" value="(RAPE) HYPOTHETICAL PROTEIN"/>
    <property type="match status" value="1"/>
</dbReference>
<organism evidence="1 2">
    <name type="scientific">Eruca vesicaria subsp. sativa</name>
    <name type="common">Garden rocket</name>
    <name type="synonym">Eruca sativa</name>
    <dbReference type="NCBI Taxonomy" id="29727"/>
    <lineage>
        <taxon>Eukaryota</taxon>
        <taxon>Viridiplantae</taxon>
        <taxon>Streptophyta</taxon>
        <taxon>Embryophyta</taxon>
        <taxon>Tracheophyta</taxon>
        <taxon>Spermatophyta</taxon>
        <taxon>Magnoliopsida</taxon>
        <taxon>eudicotyledons</taxon>
        <taxon>Gunneridae</taxon>
        <taxon>Pentapetalae</taxon>
        <taxon>rosids</taxon>
        <taxon>malvids</taxon>
        <taxon>Brassicales</taxon>
        <taxon>Brassicaceae</taxon>
        <taxon>Brassiceae</taxon>
        <taxon>Eruca</taxon>
    </lineage>
</organism>
<evidence type="ECO:0000313" key="1">
    <source>
        <dbReference type="EMBL" id="CAH8312248.1"/>
    </source>
</evidence>
<protein>
    <submittedName>
        <fullName evidence="1">Uncharacterized protein</fullName>
    </submittedName>
</protein>
<dbReference type="PANTHER" id="PTHR33130">
    <property type="entry name" value="PUTATIVE (DUF1639)-RELATED"/>
    <property type="match status" value="1"/>
</dbReference>
<keyword evidence="2" id="KW-1185">Reference proteome</keyword>
<dbReference type="AlphaFoldDB" id="A0ABC8J520"/>